<evidence type="ECO:0000313" key="1">
    <source>
        <dbReference type="EMBL" id="GBM94605.1"/>
    </source>
</evidence>
<dbReference type="EMBL" id="BGPR01003985">
    <property type="protein sequence ID" value="GBM94605.1"/>
    <property type="molecule type" value="Genomic_DNA"/>
</dbReference>
<accession>A0A4Y2JXW6</accession>
<evidence type="ECO:0000313" key="2">
    <source>
        <dbReference type="Proteomes" id="UP000499080"/>
    </source>
</evidence>
<evidence type="ECO:0008006" key="3">
    <source>
        <dbReference type="Google" id="ProtNLM"/>
    </source>
</evidence>
<proteinExistence type="predicted"/>
<comment type="caution">
    <text evidence="1">The sequence shown here is derived from an EMBL/GenBank/DDBJ whole genome shotgun (WGS) entry which is preliminary data.</text>
</comment>
<dbReference type="AlphaFoldDB" id="A0A4Y2JXW6"/>
<organism evidence="1 2">
    <name type="scientific">Araneus ventricosus</name>
    <name type="common">Orbweaver spider</name>
    <name type="synonym">Epeira ventricosa</name>
    <dbReference type="NCBI Taxonomy" id="182803"/>
    <lineage>
        <taxon>Eukaryota</taxon>
        <taxon>Metazoa</taxon>
        <taxon>Ecdysozoa</taxon>
        <taxon>Arthropoda</taxon>
        <taxon>Chelicerata</taxon>
        <taxon>Arachnida</taxon>
        <taxon>Araneae</taxon>
        <taxon>Araneomorphae</taxon>
        <taxon>Entelegynae</taxon>
        <taxon>Araneoidea</taxon>
        <taxon>Araneidae</taxon>
        <taxon>Araneus</taxon>
    </lineage>
</organism>
<sequence>MCSIDNKFQSATREQKKQSCRCGLNFLGVRNQAIIRYFKFHYRKTIVQQIIKDIDSHNSSDSLAANKLSKSLSILDSMHTIRNIWDIVPSITISNFYKKCGLNIADEADDLTEEMIINE</sequence>
<dbReference type="OrthoDB" id="9909311at2759"/>
<protein>
    <recommendedName>
        <fullName evidence="3">DDE-1 domain-containing protein</fullName>
    </recommendedName>
</protein>
<keyword evidence="2" id="KW-1185">Reference proteome</keyword>
<reference evidence="1 2" key="1">
    <citation type="journal article" date="2019" name="Sci. Rep.">
        <title>Orb-weaving spider Araneus ventricosus genome elucidates the spidroin gene catalogue.</title>
        <authorList>
            <person name="Kono N."/>
            <person name="Nakamura H."/>
            <person name="Ohtoshi R."/>
            <person name="Moran D.A.P."/>
            <person name="Shinohara A."/>
            <person name="Yoshida Y."/>
            <person name="Fujiwara M."/>
            <person name="Mori M."/>
            <person name="Tomita M."/>
            <person name="Arakawa K."/>
        </authorList>
    </citation>
    <scope>NUCLEOTIDE SEQUENCE [LARGE SCALE GENOMIC DNA]</scope>
</reference>
<gene>
    <name evidence="1" type="ORF">AVEN_203594_1</name>
</gene>
<name>A0A4Y2JXW6_ARAVE</name>
<dbReference type="Proteomes" id="UP000499080">
    <property type="component" value="Unassembled WGS sequence"/>
</dbReference>